<evidence type="ECO:0000313" key="2">
    <source>
        <dbReference type="EMBL" id="GJT57092.1"/>
    </source>
</evidence>
<dbReference type="Proteomes" id="UP001151760">
    <property type="component" value="Unassembled WGS sequence"/>
</dbReference>
<feature type="compositionally biased region" description="Pro residues" evidence="1">
    <location>
        <begin position="1"/>
        <end position="12"/>
    </location>
</feature>
<accession>A0ABQ5F1L1</accession>
<evidence type="ECO:0000256" key="1">
    <source>
        <dbReference type="SAM" id="MobiDB-lite"/>
    </source>
</evidence>
<organism evidence="2 3">
    <name type="scientific">Tanacetum coccineum</name>
    <dbReference type="NCBI Taxonomy" id="301880"/>
    <lineage>
        <taxon>Eukaryota</taxon>
        <taxon>Viridiplantae</taxon>
        <taxon>Streptophyta</taxon>
        <taxon>Embryophyta</taxon>
        <taxon>Tracheophyta</taxon>
        <taxon>Spermatophyta</taxon>
        <taxon>Magnoliopsida</taxon>
        <taxon>eudicotyledons</taxon>
        <taxon>Gunneridae</taxon>
        <taxon>Pentapetalae</taxon>
        <taxon>asterids</taxon>
        <taxon>campanulids</taxon>
        <taxon>Asterales</taxon>
        <taxon>Asteraceae</taxon>
        <taxon>Asteroideae</taxon>
        <taxon>Anthemideae</taxon>
        <taxon>Anthemidinae</taxon>
        <taxon>Tanacetum</taxon>
    </lineage>
</organism>
<keyword evidence="3" id="KW-1185">Reference proteome</keyword>
<comment type="caution">
    <text evidence="2">The sequence shown here is derived from an EMBL/GenBank/DDBJ whole genome shotgun (WGS) entry which is preliminary data.</text>
</comment>
<evidence type="ECO:0000313" key="3">
    <source>
        <dbReference type="Proteomes" id="UP001151760"/>
    </source>
</evidence>
<reference evidence="2" key="2">
    <citation type="submission" date="2022-01" db="EMBL/GenBank/DDBJ databases">
        <authorList>
            <person name="Yamashiro T."/>
            <person name="Shiraishi A."/>
            <person name="Satake H."/>
            <person name="Nakayama K."/>
        </authorList>
    </citation>
    <scope>NUCLEOTIDE SEQUENCE</scope>
</reference>
<protein>
    <submittedName>
        <fullName evidence="2">Uncharacterized protein</fullName>
    </submittedName>
</protein>
<proteinExistence type="predicted"/>
<dbReference type="EMBL" id="BQNB010016903">
    <property type="protein sequence ID" value="GJT57092.1"/>
    <property type="molecule type" value="Genomic_DNA"/>
</dbReference>
<feature type="region of interest" description="Disordered" evidence="1">
    <location>
        <begin position="1"/>
        <end position="28"/>
    </location>
</feature>
<name>A0ABQ5F1L1_9ASTR</name>
<feature type="compositionally biased region" description="Polar residues" evidence="1">
    <location>
        <begin position="15"/>
        <end position="24"/>
    </location>
</feature>
<reference evidence="2" key="1">
    <citation type="journal article" date="2022" name="Int. J. Mol. Sci.">
        <title>Draft Genome of Tanacetum Coccineum: Genomic Comparison of Closely Related Tanacetum-Family Plants.</title>
        <authorList>
            <person name="Yamashiro T."/>
            <person name="Shiraishi A."/>
            <person name="Nakayama K."/>
            <person name="Satake H."/>
        </authorList>
    </citation>
    <scope>NUCLEOTIDE SEQUENCE</scope>
</reference>
<sequence>MSGIIPPIPPPLGTNAGNTGSPNRVDTMPINNDTINIMTTTNVAQNVVDENLFQLLDSRGGSHVTHVPEFDKEDFMSCKVRFLVFLDGLKPYLLKTLEDGLFAVIKCKTAKAMWNDLILAHEGPFDTRDTKIAALRLKFNAFKALEVIEHSQG</sequence>
<gene>
    <name evidence="2" type="ORF">Tco_0992146</name>
</gene>